<dbReference type="PANTHER" id="PTHR30529">
    <property type="entry name" value="CYTOCHROME B561"/>
    <property type="match status" value="1"/>
</dbReference>
<name>A0A1J5Q198_9ZZZZ</name>
<reference evidence="14" key="1">
    <citation type="submission" date="2016-10" db="EMBL/GenBank/DDBJ databases">
        <title>Sequence of Gallionella enrichment culture.</title>
        <authorList>
            <person name="Poehlein A."/>
            <person name="Muehling M."/>
            <person name="Daniel R."/>
        </authorList>
    </citation>
    <scope>NUCLEOTIDE SEQUENCE</scope>
</reference>
<dbReference type="EMBL" id="MLJW01001615">
    <property type="protein sequence ID" value="OIQ77438.1"/>
    <property type="molecule type" value="Genomic_DNA"/>
</dbReference>
<keyword evidence="6" id="KW-0479">Metal-binding</keyword>
<dbReference type="PANTHER" id="PTHR30529:SF1">
    <property type="entry name" value="CYTOCHROME B561 HOMOLOG 2"/>
    <property type="match status" value="1"/>
</dbReference>
<dbReference type="InterPro" id="IPR016174">
    <property type="entry name" value="Di-haem_cyt_TM"/>
</dbReference>
<evidence type="ECO:0000256" key="6">
    <source>
        <dbReference type="ARBA" id="ARBA00022723"/>
    </source>
</evidence>
<evidence type="ECO:0000256" key="2">
    <source>
        <dbReference type="ARBA" id="ARBA00022448"/>
    </source>
</evidence>
<evidence type="ECO:0000313" key="14">
    <source>
        <dbReference type="EMBL" id="OIQ77438.1"/>
    </source>
</evidence>
<dbReference type="GO" id="GO:0046872">
    <property type="term" value="F:metal ion binding"/>
    <property type="evidence" value="ECO:0007669"/>
    <property type="project" value="UniProtKB-KW"/>
</dbReference>
<feature type="transmembrane region" description="Helical" evidence="12">
    <location>
        <begin position="15"/>
        <end position="34"/>
    </location>
</feature>
<dbReference type="GO" id="GO:0005886">
    <property type="term" value="C:plasma membrane"/>
    <property type="evidence" value="ECO:0007669"/>
    <property type="project" value="UniProtKB-SubCell"/>
</dbReference>
<keyword evidence="10 12" id="KW-0472">Membrane</keyword>
<comment type="subcellular location">
    <subcellularLocation>
        <location evidence="1">Cell membrane</location>
        <topology evidence="1">Multi-pass membrane protein</topology>
    </subcellularLocation>
</comment>
<comment type="caution">
    <text evidence="14">The sequence shown here is derived from an EMBL/GenBank/DDBJ whole genome shotgun (WGS) entry which is preliminary data.</text>
</comment>
<evidence type="ECO:0000259" key="13">
    <source>
        <dbReference type="Pfam" id="PF01292"/>
    </source>
</evidence>
<protein>
    <recommendedName>
        <fullName evidence="13">Cytochrome b561 bacterial/Ni-hydrogenase domain-containing protein</fullName>
    </recommendedName>
</protein>
<dbReference type="GO" id="GO:0009055">
    <property type="term" value="F:electron transfer activity"/>
    <property type="evidence" value="ECO:0007669"/>
    <property type="project" value="InterPro"/>
</dbReference>
<dbReference type="Pfam" id="PF01292">
    <property type="entry name" value="Ni_hydr_CYTB"/>
    <property type="match status" value="1"/>
</dbReference>
<evidence type="ECO:0000256" key="8">
    <source>
        <dbReference type="ARBA" id="ARBA00022989"/>
    </source>
</evidence>
<comment type="similarity">
    <text evidence="11">Belongs to the cytochrome b561 family.</text>
</comment>
<dbReference type="GO" id="GO:0022904">
    <property type="term" value="P:respiratory electron transport chain"/>
    <property type="evidence" value="ECO:0007669"/>
    <property type="project" value="InterPro"/>
</dbReference>
<evidence type="ECO:0000256" key="3">
    <source>
        <dbReference type="ARBA" id="ARBA00022475"/>
    </source>
</evidence>
<dbReference type="SUPFAM" id="SSF81342">
    <property type="entry name" value="Transmembrane di-heme cytochromes"/>
    <property type="match status" value="1"/>
</dbReference>
<gene>
    <name evidence="14" type="ORF">GALL_408690</name>
</gene>
<evidence type="ECO:0000256" key="4">
    <source>
        <dbReference type="ARBA" id="ARBA00022617"/>
    </source>
</evidence>
<dbReference type="GO" id="GO:0020037">
    <property type="term" value="F:heme binding"/>
    <property type="evidence" value="ECO:0007669"/>
    <property type="project" value="TreeGrafter"/>
</dbReference>
<dbReference type="InterPro" id="IPR011577">
    <property type="entry name" value="Cyt_b561_bac/Ni-Hgenase"/>
</dbReference>
<evidence type="ECO:0000256" key="1">
    <source>
        <dbReference type="ARBA" id="ARBA00004651"/>
    </source>
</evidence>
<keyword evidence="4" id="KW-0349">Heme</keyword>
<evidence type="ECO:0000256" key="7">
    <source>
        <dbReference type="ARBA" id="ARBA00022982"/>
    </source>
</evidence>
<keyword evidence="7" id="KW-0249">Electron transport</keyword>
<keyword evidence="8 12" id="KW-1133">Transmembrane helix</keyword>
<evidence type="ECO:0000256" key="12">
    <source>
        <dbReference type="SAM" id="Phobius"/>
    </source>
</evidence>
<feature type="transmembrane region" description="Helical" evidence="12">
    <location>
        <begin position="118"/>
        <end position="139"/>
    </location>
</feature>
<dbReference type="InterPro" id="IPR052168">
    <property type="entry name" value="Cytochrome_b561_oxidase"/>
</dbReference>
<evidence type="ECO:0000256" key="11">
    <source>
        <dbReference type="ARBA" id="ARBA00037975"/>
    </source>
</evidence>
<evidence type="ECO:0000256" key="5">
    <source>
        <dbReference type="ARBA" id="ARBA00022692"/>
    </source>
</evidence>
<evidence type="ECO:0000256" key="10">
    <source>
        <dbReference type="ARBA" id="ARBA00023136"/>
    </source>
</evidence>
<evidence type="ECO:0000256" key="9">
    <source>
        <dbReference type="ARBA" id="ARBA00023004"/>
    </source>
</evidence>
<accession>A0A1J5Q198</accession>
<feature type="transmembrane region" description="Helical" evidence="12">
    <location>
        <begin position="145"/>
        <end position="167"/>
    </location>
</feature>
<keyword evidence="5 12" id="KW-0812">Transmembrane</keyword>
<dbReference type="AlphaFoldDB" id="A0A1J5Q198"/>
<proteinExistence type="inferred from homology"/>
<feature type="transmembrane region" description="Helical" evidence="12">
    <location>
        <begin position="87"/>
        <end position="111"/>
    </location>
</feature>
<feature type="transmembrane region" description="Helical" evidence="12">
    <location>
        <begin position="46"/>
        <end position="67"/>
    </location>
</feature>
<keyword evidence="9" id="KW-0408">Iron</keyword>
<organism evidence="14">
    <name type="scientific">mine drainage metagenome</name>
    <dbReference type="NCBI Taxonomy" id="410659"/>
    <lineage>
        <taxon>unclassified sequences</taxon>
        <taxon>metagenomes</taxon>
        <taxon>ecological metagenomes</taxon>
    </lineage>
</organism>
<keyword evidence="2" id="KW-0813">Transport</keyword>
<feature type="domain" description="Cytochrome b561 bacterial/Ni-hydrogenase" evidence="13">
    <location>
        <begin position="10"/>
        <end position="177"/>
    </location>
</feature>
<keyword evidence="3" id="KW-1003">Cell membrane</keyword>
<sequence length="177" mass="19349">MIKTPATKASLALRGLHWMMALAIASAWALAFAYEQFVGRFSLQKLLIHAHIVVGLSILVLVPLRYAVHLIRPLPPITPAPPRWQSWLSALVRTALYGLMLATPVLGFIVAQSSGRTIELFGIALPVLVGRDIAFSHAIEAVHENVALALLCLVAAHATVALVHHLIRRDNALRRML</sequence>